<evidence type="ECO:0000256" key="2">
    <source>
        <dbReference type="SAM" id="SignalP"/>
    </source>
</evidence>
<dbReference type="OrthoDB" id="9814902at2"/>
<dbReference type="STRING" id="1844.UG56_004945"/>
<comment type="caution">
    <text evidence="4">The sequence shown here is derived from an EMBL/GenBank/DDBJ whole genome shotgun (WGS) entry which is preliminary data.</text>
</comment>
<dbReference type="CDD" id="cd13530">
    <property type="entry name" value="PBP2_peptides_like"/>
    <property type="match status" value="1"/>
</dbReference>
<proteinExistence type="predicted"/>
<dbReference type="SUPFAM" id="SSF53850">
    <property type="entry name" value="Periplasmic binding protein-like II"/>
    <property type="match status" value="1"/>
</dbReference>
<evidence type="ECO:0000313" key="4">
    <source>
        <dbReference type="EMBL" id="OIJ28047.1"/>
    </source>
</evidence>
<evidence type="ECO:0000259" key="3">
    <source>
        <dbReference type="SMART" id="SM00062"/>
    </source>
</evidence>
<reference evidence="4" key="1">
    <citation type="submission" date="2016-10" db="EMBL/GenBank/DDBJ databases">
        <title>Draft Genome Sequence of Nocardioides luteus Strain BAFB, an Alkane-Degrading Bacterium Isolated from JP-7 Polluted Soil.</title>
        <authorList>
            <person name="Brown L."/>
            <person name="Ruiz O.N."/>
            <person name="Gunasekera T."/>
        </authorList>
    </citation>
    <scope>NUCLEOTIDE SEQUENCE [LARGE SCALE GENOMIC DNA]</scope>
    <source>
        <strain evidence="4">BAFB</strain>
    </source>
</reference>
<dbReference type="Gene3D" id="3.40.190.10">
    <property type="entry name" value="Periplasmic binding protein-like II"/>
    <property type="match status" value="2"/>
</dbReference>
<keyword evidence="5" id="KW-1185">Reference proteome</keyword>
<dbReference type="PANTHER" id="PTHR35936:SF17">
    <property type="entry name" value="ARGININE-BINDING EXTRACELLULAR PROTEIN ARTP"/>
    <property type="match status" value="1"/>
</dbReference>
<sequence length="276" mass="29960">MNHTKLVVATAGTLALLGAVIFGGQLANPAPTTTKQATDRASASVGGTLRIGVTSAEPAYYKADGVTKGFDYEMARGVADQMGTEPEFVEMELNKLFPALKAGKIDMIGAQVTKTTDLERDFDFSAPYFETYVSFLVPNNSTIHTRGDVHGKTIAVVAGTIQERYLQDQYQQVDIVKAPDAAAAVEMIGRGEADVFCSGAPYVESIIKRAPIALNEPIRYRAKQAPIGFVIRSGDPRKEQIDAAIEDMIRSGEWLKIKTTYFEPDPLAEMFQEKGA</sequence>
<keyword evidence="1 2" id="KW-0732">Signal</keyword>
<feature type="signal peptide" evidence="2">
    <location>
        <begin position="1"/>
        <end position="27"/>
    </location>
</feature>
<dbReference type="Proteomes" id="UP000033772">
    <property type="component" value="Unassembled WGS sequence"/>
</dbReference>
<dbReference type="AlphaFoldDB" id="A0A1J4NAS6"/>
<protein>
    <recommendedName>
        <fullName evidence="3">Solute-binding protein family 3/N-terminal domain-containing protein</fullName>
    </recommendedName>
</protein>
<feature type="domain" description="Solute-binding protein family 3/N-terminal" evidence="3">
    <location>
        <begin position="48"/>
        <end position="265"/>
    </location>
</feature>
<dbReference type="EMBL" id="JZDQ02000005">
    <property type="protein sequence ID" value="OIJ28047.1"/>
    <property type="molecule type" value="Genomic_DNA"/>
</dbReference>
<dbReference type="PANTHER" id="PTHR35936">
    <property type="entry name" value="MEMBRANE-BOUND LYTIC MUREIN TRANSGLYCOSYLASE F"/>
    <property type="match status" value="1"/>
</dbReference>
<dbReference type="InterPro" id="IPR001638">
    <property type="entry name" value="Solute-binding_3/MltF_N"/>
</dbReference>
<evidence type="ECO:0000313" key="5">
    <source>
        <dbReference type="Proteomes" id="UP000033772"/>
    </source>
</evidence>
<accession>A0A1J4NAS6</accession>
<dbReference type="Pfam" id="PF00497">
    <property type="entry name" value="SBP_bac_3"/>
    <property type="match status" value="1"/>
</dbReference>
<evidence type="ECO:0000256" key="1">
    <source>
        <dbReference type="ARBA" id="ARBA00022729"/>
    </source>
</evidence>
<organism evidence="4 5">
    <name type="scientific">Nocardioides luteus</name>
    <dbReference type="NCBI Taxonomy" id="1844"/>
    <lineage>
        <taxon>Bacteria</taxon>
        <taxon>Bacillati</taxon>
        <taxon>Actinomycetota</taxon>
        <taxon>Actinomycetes</taxon>
        <taxon>Propionibacteriales</taxon>
        <taxon>Nocardioidaceae</taxon>
        <taxon>Nocardioides</taxon>
    </lineage>
</organism>
<feature type="chain" id="PRO_5038675731" description="Solute-binding protein family 3/N-terminal domain-containing protein" evidence="2">
    <location>
        <begin position="28"/>
        <end position="276"/>
    </location>
</feature>
<name>A0A1J4NAS6_9ACTN</name>
<gene>
    <name evidence="4" type="ORF">UG56_004945</name>
</gene>
<dbReference type="SMART" id="SM00062">
    <property type="entry name" value="PBPb"/>
    <property type="match status" value="1"/>
</dbReference>